<dbReference type="PANTHER" id="PTHR36300">
    <property type="entry name" value="RAW, ISOFORM A"/>
    <property type="match status" value="1"/>
</dbReference>
<dbReference type="FunCoup" id="A0A6P8Y1Z6">
    <property type="interactions" value="235"/>
</dbReference>
<feature type="region of interest" description="Disordered" evidence="1">
    <location>
        <begin position="179"/>
        <end position="201"/>
    </location>
</feature>
<dbReference type="KEGG" id="tpal:117640798"/>
<dbReference type="GO" id="GO:0005886">
    <property type="term" value="C:plasma membrane"/>
    <property type="evidence" value="ECO:0007669"/>
    <property type="project" value="TreeGrafter"/>
</dbReference>
<dbReference type="PANTHER" id="PTHR36300:SF1">
    <property type="entry name" value="RAW, ISOFORM A"/>
    <property type="match status" value="1"/>
</dbReference>
<reference evidence="3" key="1">
    <citation type="submission" date="2025-08" db="UniProtKB">
        <authorList>
            <consortium name="RefSeq"/>
        </authorList>
    </citation>
    <scope>IDENTIFICATION</scope>
    <source>
        <tissue evidence="3">Total insect</tissue>
    </source>
</reference>
<sequence>MTSVKRRAQTVWFRIMEYCHLLSPAFLLFRFNLLVDEILVFHYLCQRSREAEAARARRPEDDMLAALWCRQRGCGGCGNASLARRASFLWRPSTPPRELYSAWSGRVGASAYIPSEKVQQLFNDLQLYPSKLEVVEMLRCAQQRAQRTEPAFLTYEEFSLFAKELKRAAKGISWTSPLSLDRDGEDTKRSRTRRRTSTRSPQVFLGGSCNPTTWRQDVAIPLLQDLDITFYNPQVSDWAPELIEKEHFAKTNAEVLFFVIDNQTRNTASTVEVAFYSGLRKQKLVLVVHPYQSSGAKIAGEEILDDEWRDLISSQRVMQLLAERQGMPFFSNIRNAIDGIDKVLREKVPAQELQSGKKGLTQINESGVLEKEAKENVPVNFDQFSASVVDPKSNQESEHFLYNDTLGRNISSSRPLKSSSSNQQPSFDVCLCGDEVAVPLLKKHGLKYVIPPSKQTDWTKQMLQSNVTIADRSRVLLFIITDSSRALAELCLAAYYIGLDYKVVLYVGLLSEKSIINGKTLSNIAIKEYNRGRMYLRDLAVRQGVDVLDSVSAAVEVAARKCIKTSAAR</sequence>
<evidence type="ECO:0000313" key="3">
    <source>
        <dbReference type="RefSeq" id="XP_034233558.1"/>
    </source>
</evidence>
<accession>A0A6P8Y1Z6</accession>
<evidence type="ECO:0000256" key="1">
    <source>
        <dbReference type="SAM" id="MobiDB-lite"/>
    </source>
</evidence>
<feature type="compositionally biased region" description="Basic and acidic residues" evidence="1">
    <location>
        <begin position="180"/>
        <end position="189"/>
    </location>
</feature>
<name>A0A6P8Y1Z6_THRPL</name>
<dbReference type="CTD" id="44851"/>
<dbReference type="FunFam" id="3.40.50.450:FF:000017">
    <property type="entry name" value="Raw, isoform D"/>
    <property type="match status" value="1"/>
</dbReference>
<dbReference type="GeneID" id="117640798"/>
<dbReference type="OrthoDB" id="6493944at2759"/>
<dbReference type="Proteomes" id="UP000515158">
    <property type="component" value="Unplaced"/>
</dbReference>
<dbReference type="InParanoid" id="A0A6P8Y1Z6"/>
<dbReference type="Pfam" id="PF15891">
    <property type="entry name" value="Nuc_deoxyri_tr2"/>
    <property type="match status" value="1"/>
</dbReference>
<gene>
    <name evidence="3" type="primary">LOC117640798</name>
</gene>
<evidence type="ECO:0000313" key="2">
    <source>
        <dbReference type="Proteomes" id="UP000515158"/>
    </source>
</evidence>
<dbReference type="AlphaFoldDB" id="A0A6P8Y1Z6"/>
<keyword evidence="2" id="KW-1185">Reference proteome</keyword>
<organism evidence="3">
    <name type="scientific">Thrips palmi</name>
    <name type="common">Melon thrips</name>
    <dbReference type="NCBI Taxonomy" id="161013"/>
    <lineage>
        <taxon>Eukaryota</taxon>
        <taxon>Metazoa</taxon>
        <taxon>Ecdysozoa</taxon>
        <taxon>Arthropoda</taxon>
        <taxon>Hexapoda</taxon>
        <taxon>Insecta</taxon>
        <taxon>Pterygota</taxon>
        <taxon>Neoptera</taxon>
        <taxon>Paraneoptera</taxon>
        <taxon>Thysanoptera</taxon>
        <taxon>Terebrantia</taxon>
        <taxon>Thripoidea</taxon>
        <taxon>Thripidae</taxon>
        <taxon>Thrips</taxon>
    </lineage>
</organism>
<dbReference type="Gene3D" id="3.40.50.450">
    <property type="match status" value="1"/>
</dbReference>
<protein>
    <submittedName>
        <fullName evidence="3">Uncharacterized protein LOC117640798 isoform X1</fullName>
    </submittedName>
</protein>
<dbReference type="RefSeq" id="XP_034233558.1">
    <property type="nucleotide sequence ID" value="XM_034377667.1"/>
</dbReference>
<dbReference type="InterPro" id="IPR039470">
    <property type="entry name" value="Nuc_deoxyri_tr2"/>
</dbReference>
<proteinExistence type="predicted"/>